<name>D3F1L8_CONWI</name>
<evidence type="ECO:0000256" key="2">
    <source>
        <dbReference type="SAM" id="Phobius"/>
    </source>
</evidence>
<reference evidence="5" key="2">
    <citation type="submission" date="2010-01" db="EMBL/GenBank/DDBJ databases">
        <title>The complete genome of Conexibacter woesei DSM 14684.</title>
        <authorList>
            <consortium name="US DOE Joint Genome Institute (JGI-PGF)"/>
            <person name="Lucas S."/>
            <person name="Copeland A."/>
            <person name="Lapidus A."/>
            <person name="Glavina del Rio T."/>
            <person name="Dalin E."/>
            <person name="Tice H."/>
            <person name="Bruce D."/>
            <person name="Goodwin L."/>
            <person name="Pitluck S."/>
            <person name="Kyrpides N."/>
            <person name="Mavromatis K."/>
            <person name="Ivanova N."/>
            <person name="Mikhailova N."/>
            <person name="Chertkov O."/>
            <person name="Brettin T."/>
            <person name="Detter J.C."/>
            <person name="Han C."/>
            <person name="Larimer F."/>
            <person name="Land M."/>
            <person name="Hauser L."/>
            <person name="Markowitz V."/>
            <person name="Cheng J.-F."/>
            <person name="Hugenholtz P."/>
            <person name="Woyke T."/>
            <person name="Wu D."/>
            <person name="Pukall R."/>
            <person name="Steenblock K."/>
            <person name="Schneider S."/>
            <person name="Klenk H.-P."/>
            <person name="Eisen J.A."/>
        </authorList>
    </citation>
    <scope>NUCLEOTIDE SEQUENCE [LARGE SCALE GENOMIC DNA]</scope>
    <source>
        <strain evidence="5">DSM 14684 / CIP 108061 / JCM 11494 / NBRC 100937 / ID131577</strain>
    </source>
</reference>
<dbReference type="PANTHER" id="PTHR19353:SF73">
    <property type="entry name" value="FATTY ACID DESATURASE"/>
    <property type="match status" value="1"/>
</dbReference>
<dbReference type="GO" id="GO:0016020">
    <property type="term" value="C:membrane"/>
    <property type="evidence" value="ECO:0007669"/>
    <property type="project" value="TreeGrafter"/>
</dbReference>
<evidence type="ECO:0000256" key="1">
    <source>
        <dbReference type="SAM" id="MobiDB-lite"/>
    </source>
</evidence>
<dbReference type="InterPro" id="IPR005804">
    <property type="entry name" value="FA_desaturase_dom"/>
</dbReference>
<dbReference type="EMBL" id="CP001854">
    <property type="protein sequence ID" value="ADB52181.1"/>
    <property type="molecule type" value="Genomic_DNA"/>
</dbReference>
<dbReference type="OrthoDB" id="104711at2"/>
<keyword evidence="2" id="KW-0472">Membrane</keyword>
<sequence>MQAPTAAPDEQQPASTPTARNPWRRQLEPYSRPDLKRSLLDLATSVVPYLLLWPLMVWSLDVSYWLTLALAVPASGFLLRTFIMFHDCGHGSLFESKRANTWVGRFTGLLVFTPYASWRHSHAVHHATAGDLDRRGDGDVPTMTVAEYRAAGLPLKIGYRLFRNPLVLFTLGPIWSFTVQPRIWKRSMRPRIRNSVIQTNIVLGISLAALIWLIGWEAFLLIQGPMVLIAGGAGVWLFFVQHQFEDTYWETSEEWSYADAALRGSSYLDLPQPLQFFSGNIGLHHVHHLSARVPNYKLQAAHDDLAVFHDVPVLTMWDALKAPRLKLWDEERKRIVTFREARAPVTPPVTA</sequence>
<feature type="transmembrane region" description="Helical" evidence="2">
    <location>
        <begin position="195"/>
        <end position="214"/>
    </location>
</feature>
<dbReference type="PANTHER" id="PTHR19353">
    <property type="entry name" value="FATTY ACID DESATURASE 2"/>
    <property type="match status" value="1"/>
</dbReference>
<feature type="region of interest" description="Disordered" evidence="1">
    <location>
        <begin position="1"/>
        <end position="23"/>
    </location>
</feature>
<dbReference type="Proteomes" id="UP000008229">
    <property type="component" value="Chromosome"/>
</dbReference>
<dbReference type="GO" id="GO:0006629">
    <property type="term" value="P:lipid metabolic process"/>
    <property type="evidence" value="ECO:0007669"/>
    <property type="project" value="InterPro"/>
</dbReference>
<dbReference type="eggNOG" id="COG3239">
    <property type="taxonomic scope" value="Bacteria"/>
</dbReference>
<evidence type="ECO:0000313" key="4">
    <source>
        <dbReference type="EMBL" id="ADB52181.1"/>
    </source>
</evidence>
<dbReference type="GO" id="GO:0016717">
    <property type="term" value="F:oxidoreductase activity, acting on paired donors, with oxidation of a pair of donors resulting in the reduction of molecular oxygen to two molecules of water"/>
    <property type="evidence" value="ECO:0007669"/>
    <property type="project" value="TreeGrafter"/>
</dbReference>
<keyword evidence="2" id="KW-1133">Transmembrane helix</keyword>
<reference evidence="4 5" key="1">
    <citation type="journal article" date="2010" name="Stand. Genomic Sci.">
        <title>Complete genome sequence of Conexibacter woesei type strain (ID131577).</title>
        <authorList>
            <person name="Pukall R."/>
            <person name="Lapidus A."/>
            <person name="Glavina Del Rio T."/>
            <person name="Copeland A."/>
            <person name="Tice H."/>
            <person name="Cheng J.-F."/>
            <person name="Lucas S."/>
            <person name="Chen F."/>
            <person name="Nolan M."/>
            <person name="Bruce D."/>
            <person name="Goodwin L."/>
            <person name="Pitluck S."/>
            <person name="Mavromatis K."/>
            <person name="Ivanova N."/>
            <person name="Ovchinnikova G."/>
            <person name="Pati A."/>
            <person name="Chen A."/>
            <person name="Palaniappan K."/>
            <person name="Land M."/>
            <person name="Hauser L."/>
            <person name="Chang Y.-J."/>
            <person name="Jeffries C.D."/>
            <person name="Chain P."/>
            <person name="Meincke L."/>
            <person name="Sims D."/>
            <person name="Brettin T."/>
            <person name="Detter J.C."/>
            <person name="Rohde M."/>
            <person name="Goeker M."/>
            <person name="Bristow J."/>
            <person name="Eisen J.A."/>
            <person name="Markowitz V."/>
            <person name="Kyrpides N.C."/>
            <person name="Klenk H.-P."/>
            <person name="Hugenholtz P."/>
        </authorList>
    </citation>
    <scope>NUCLEOTIDE SEQUENCE [LARGE SCALE GENOMIC DNA]</scope>
    <source>
        <strain evidence="5">DSM 14684 / CIP 108061 / JCM 11494 / NBRC 100937 / ID131577</strain>
    </source>
</reference>
<dbReference type="Pfam" id="PF00487">
    <property type="entry name" value="FA_desaturase"/>
    <property type="match status" value="1"/>
</dbReference>
<organism evidence="4 5">
    <name type="scientific">Conexibacter woesei (strain DSM 14684 / CCUG 47730 / CIP 108061 / JCM 11494 / NBRC 100937 / ID131577)</name>
    <dbReference type="NCBI Taxonomy" id="469383"/>
    <lineage>
        <taxon>Bacteria</taxon>
        <taxon>Bacillati</taxon>
        <taxon>Actinomycetota</taxon>
        <taxon>Thermoleophilia</taxon>
        <taxon>Solirubrobacterales</taxon>
        <taxon>Conexibacteraceae</taxon>
        <taxon>Conexibacter</taxon>
    </lineage>
</organism>
<accession>D3F1L8</accession>
<dbReference type="RefSeq" id="WP_012935232.1">
    <property type="nucleotide sequence ID" value="NC_013739.1"/>
</dbReference>
<protein>
    <submittedName>
        <fullName evidence="4">Fatty acid desaturase</fullName>
    </submittedName>
</protein>
<dbReference type="KEGG" id="cwo:Cwoe_3764"/>
<feature type="transmembrane region" description="Helical" evidence="2">
    <location>
        <begin position="64"/>
        <end position="83"/>
    </location>
</feature>
<evidence type="ECO:0000259" key="3">
    <source>
        <dbReference type="Pfam" id="PF00487"/>
    </source>
</evidence>
<feature type="transmembrane region" description="Helical" evidence="2">
    <location>
        <begin position="220"/>
        <end position="240"/>
    </location>
</feature>
<keyword evidence="5" id="KW-1185">Reference proteome</keyword>
<keyword evidence="2" id="KW-0812">Transmembrane</keyword>
<evidence type="ECO:0000313" key="5">
    <source>
        <dbReference type="Proteomes" id="UP000008229"/>
    </source>
</evidence>
<proteinExistence type="predicted"/>
<dbReference type="InterPro" id="IPR012171">
    <property type="entry name" value="Fatty_acid_desaturase"/>
</dbReference>
<dbReference type="STRING" id="469383.Cwoe_3764"/>
<feature type="domain" description="Fatty acid desaturase" evidence="3">
    <location>
        <begin position="65"/>
        <end position="306"/>
    </location>
</feature>
<dbReference type="HOGENOM" id="CLU_043118_0_0_11"/>
<gene>
    <name evidence="4" type="ordered locus">Cwoe_3764</name>
</gene>
<dbReference type="AlphaFoldDB" id="D3F1L8"/>
<dbReference type="CDD" id="cd03507">
    <property type="entry name" value="Delta12-FADS-like"/>
    <property type="match status" value="1"/>
</dbReference>